<organism evidence="3 4">
    <name type="scientific">Nocardiopsis dassonvillei (strain ATCC 23218 / DSM 43111 / CIP 107115 / JCM 7437 / KCTC 9190 / NBRC 14626 / NCTC 10488 / NRRL B-5397 / IMRU 509)</name>
    <name type="common">Actinomadura dassonvillei</name>
    <dbReference type="NCBI Taxonomy" id="446468"/>
    <lineage>
        <taxon>Bacteria</taxon>
        <taxon>Bacillati</taxon>
        <taxon>Actinomycetota</taxon>
        <taxon>Actinomycetes</taxon>
        <taxon>Streptosporangiales</taxon>
        <taxon>Nocardiopsidaceae</taxon>
        <taxon>Nocardiopsis</taxon>
    </lineage>
</organism>
<dbReference type="InterPro" id="IPR012338">
    <property type="entry name" value="Beta-lactam/transpept-like"/>
</dbReference>
<dbReference type="eggNOG" id="COG2027">
    <property type="taxonomic scope" value="Bacteria"/>
</dbReference>
<dbReference type="Pfam" id="PF02113">
    <property type="entry name" value="Peptidase_S13"/>
    <property type="match status" value="1"/>
</dbReference>
<dbReference type="Proteomes" id="UP000002219">
    <property type="component" value="Chromosome 1"/>
</dbReference>
<dbReference type="NCBIfam" id="TIGR00666">
    <property type="entry name" value="PBP4"/>
    <property type="match status" value="1"/>
</dbReference>
<dbReference type="PANTHER" id="PTHR30023">
    <property type="entry name" value="D-ALANYL-D-ALANINE CARBOXYPEPTIDASE"/>
    <property type="match status" value="1"/>
</dbReference>
<keyword evidence="3" id="KW-0645">Protease</keyword>
<dbReference type="InterPro" id="IPR000667">
    <property type="entry name" value="Peptidase_S13"/>
</dbReference>
<dbReference type="KEGG" id="nda:Ndas_4531"/>
<evidence type="ECO:0000256" key="1">
    <source>
        <dbReference type="ARBA" id="ARBA00006096"/>
    </source>
</evidence>
<evidence type="ECO:0000256" key="2">
    <source>
        <dbReference type="ARBA" id="ARBA00022801"/>
    </source>
</evidence>
<accession>D7AY40</accession>
<dbReference type="PRINTS" id="PR00922">
    <property type="entry name" value="DADACBPTASE3"/>
</dbReference>
<dbReference type="SUPFAM" id="SSF56601">
    <property type="entry name" value="beta-lactamase/transpeptidase-like"/>
    <property type="match status" value="1"/>
</dbReference>
<dbReference type="STRING" id="446468.Ndas_4531"/>
<sequence>MRTPTASSEPPVGRRRAPVRRRAAWTAALATVPVLVAAPLGALPAHADPAAAEERLTDLRADIDALLADPSLEGGVSGVTVTDPATGAVLYSRDSGEQLVPASNMKLFTAAAALDVLGADHTFSTEVVAEGHRQRRSVEDLYLVGGGDPTLSEQDLDALAADVAASGVRTVRGDVLADDTWFDSQRLVDDWWPEDEPYAYSAQISALTVAHGERYDTGVTEVVVTPGAAGAPATVDLGAAEGYAELDNQAVTGPPGGTSSVVVDRPVGTNTITVTGTIPADAAPVTALRTVDEPAGLAGHLFAQALERHGVTVEGGVEFGEAPGRGRHGARLVADHESPELAEILVPFMKFSNNGHAEMLVKSIGQEVAGEGSWDAGLTGVERSLAGLGVDTSDLVLNDGSGLSRGNLVTSDTVVDLLVSTRDASWHGVWADSLPLAGESDPFTGGTLRFRMGGTAAAGVVSAKTGTMTGISALSGYVAGQGGGDGLAFSVVNNGYGGPAPTPVQDAIAVRLAEYLGHQAPVSVRSQSAPSEPGGELECSWELTC</sequence>
<name>D7AY40_NOCDD</name>
<keyword evidence="3" id="KW-0121">Carboxypeptidase</keyword>
<evidence type="ECO:0000313" key="3">
    <source>
        <dbReference type="EMBL" id="ADH69918.1"/>
    </source>
</evidence>
<reference evidence="3 4" key="1">
    <citation type="journal article" date="2010" name="Stand. Genomic Sci.">
        <title>Complete genome sequence of Nocardiopsis dassonvillei type strain (IMRU 509).</title>
        <authorList>
            <person name="Sun H."/>
            <person name="Lapidus A."/>
            <person name="Nolan M."/>
            <person name="Lucas S."/>
            <person name="Del Rio T.G."/>
            <person name="Tice H."/>
            <person name="Cheng J.F."/>
            <person name="Tapia R."/>
            <person name="Han C."/>
            <person name="Goodwin L."/>
            <person name="Pitluck S."/>
            <person name="Pagani I."/>
            <person name="Ivanova N."/>
            <person name="Mavromatis K."/>
            <person name="Mikhailova N."/>
            <person name="Pati A."/>
            <person name="Chen A."/>
            <person name="Palaniappan K."/>
            <person name="Land M."/>
            <person name="Hauser L."/>
            <person name="Chang Y.J."/>
            <person name="Jeffries C.D."/>
            <person name="Djao O.D."/>
            <person name="Rohde M."/>
            <person name="Sikorski J."/>
            <person name="Goker M."/>
            <person name="Woyke T."/>
            <person name="Bristow J."/>
            <person name="Eisen J.A."/>
            <person name="Markowitz V."/>
            <person name="Hugenholtz P."/>
            <person name="Kyrpides N.C."/>
            <person name="Klenk H.P."/>
        </authorList>
    </citation>
    <scope>NUCLEOTIDE SEQUENCE [LARGE SCALE GENOMIC DNA]</scope>
    <source>
        <strain evidence="4">ATCC 23218 / DSM 43111 / CIP 107115 / JCM 7437 / KCTC 9190 / NBRC 14626 / NCTC 10488 / NRRL B-5397 / IMRU 509</strain>
    </source>
</reference>
<keyword evidence="4" id="KW-1185">Reference proteome</keyword>
<protein>
    <submittedName>
        <fullName evidence="3">D-alanyl-D-alaninecarboxypeptidase/D-alanyl-D-alanine-endopeptidase</fullName>
        <ecNumber evidence="3">3.4.16.4</ecNumber>
    </submittedName>
</protein>
<evidence type="ECO:0000313" key="4">
    <source>
        <dbReference type="Proteomes" id="UP000002219"/>
    </source>
</evidence>
<dbReference type="Gene3D" id="3.40.710.10">
    <property type="entry name" value="DD-peptidase/beta-lactamase superfamily"/>
    <property type="match status" value="1"/>
</dbReference>
<gene>
    <name evidence="3" type="ordered locus">Ndas_4531</name>
</gene>
<dbReference type="GO" id="GO:0009002">
    <property type="term" value="F:serine-type D-Ala-D-Ala carboxypeptidase activity"/>
    <property type="evidence" value="ECO:0007669"/>
    <property type="project" value="UniProtKB-EC"/>
</dbReference>
<dbReference type="HOGENOM" id="CLU_017692_1_2_11"/>
<dbReference type="GO" id="GO:0000270">
    <property type="term" value="P:peptidoglycan metabolic process"/>
    <property type="evidence" value="ECO:0007669"/>
    <property type="project" value="TreeGrafter"/>
</dbReference>
<proteinExistence type="inferred from homology"/>
<dbReference type="EC" id="3.4.16.4" evidence="3"/>
<comment type="similarity">
    <text evidence="1">Belongs to the peptidase S13 family.</text>
</comment>
<dbReference type="Gene3D" id="3.50.80.20">
    <property type="entry name" value="D-Ala-D-Ala carboxypeptidase C, peptidase S13"/>
    <property type="match status" value="1"/>
</dbReference>
<dbReference type="MEROPS" id="S13.002"/>
<dbReference type="PANTHER" id="PTHR30023:SF0">
    <property type="entry name" value="PENICILLIN-SENSITIVE CARBOXYPEPTIDASE A"/>
    <property type="match status" value="1"/>
</dbReference>
<dbReference type="GO" id="GO:0006508">
    <property type="term" value="P:proteolysis"/>
    <property type="evidence" value="ECO:0007669"/>
    <property type="project" value="InterPro"/>
</dbReference>
<dbReference type="AlphaFoldDB" id="D7AY40"/>
<dbReference type="EMBL" id="CP002040">
    <property type="protein sequence ID" value="ADH69918.1"/>
    <property type="molecule type" value="Genomic_DNA"/>
</dbReference>
<keyword evidence="2 3" id="KW-0378">Hydrolase</keyword>